<feature type="chain" id="PRO_5035800361" description="Secreted protein" evidence="1">
    <location>
        <begin position="22"/>
        <end position="83"/>
    </location>
</feature>
<reference evidence="2" key="1">
    <citation type="submission" date="2021-01" db="EMBL/GenBank/DDBJ databases">
        <authorList>
            <person name="Zahm M."/>
            <person name="Roques C."/>
            <person name="Cabau C."/>
            <person name="Klopp C."/>
            <person name="Donnadieu C."/>
            <person name="Jouanno E."/>
            <person name="Lampietro C."/>
            <person name="Louis A."/>
            <person name="Herpin A."/>
            <person name="Echchiki A."/>
            <person name="Berthelot C."/>
            <person name="Parey E."/>
            <person name="Roest-Crollius H."/>
            <person name="Braasch I."/>
            <person name="Postlethwait J."/>
            <person name="Bobe J."/>
            <person name="Montfort J."/>
            <person name="Bouchez O."/>
            <person name="Begum T."/>
            <person name="Mejri S."/>
            <person name="Adams A."/>
            <person name="Chen W.-J."/>
            <person name="Guiguen Y."/>
        </authorList>
    </citation>
    <scope>NUCLEOTIDE SEQUENCE</scope>
    <source>
        <tissue evidence="2">Blood</tissue>
    </source>
</reference>
<sequence length="83" mass="9384">MLCQHLTPFYCLLRTCLSSLAIRPAAPCHWLRAVDRQTQRSAITACLSRRAPRSLLQRWTATERAGAPALRAERSEVAAELFF</sequence>
<dbReference type="Proteomes" id="UP000829720">
    <property type="component" value="Unassembled WGS sequence"/>
</dbReference>
<evidence type="ECO:0000313" key="2">
    <source>
        <dbReference type="EMBL" id="KAI1898173.1"/>
    </source>
</evidence>
<organism evidence="2 3">
    <name type="scientific">Albula goreensis</name>
    <dbReference type="NCBI Taxonomy" id="1534307"/>
    <lineage>
        <taxon>Eukaryota</taxon>
        <taxon>Metazoa</taxon>
        <taxon>Chordata</taxon>
        <taxon>Craniata</taxon>
        <taxon>Vertebrata</taxon>
        <taxon>Euteleostomi</taxon>
        <taxon>Actinopterygii</taxon>
        <taxon>Neopterygii</taxon>
        <taxon>Teleostei</taxon>
        <taxon>Albuliformes</taxon>
        <taxon>Albulidae</taxon>
        <taxon>Albula</taxon>
    </lineage>
</organism>
<keyword evidence="3" id="KW-1185">Reference proteome</keyword>
<proteinExistence type="predicted"/>
<dbReference type="AlphaFoldDB" id="A0A8T3DLR6"/>
<protein>
    <recommendedName>
        <fullName evidence="4">Secreted protein</fullName>
    </recommendedName>
</protein>
<evidence type="ECO:0008006" key="4">
    <source>
        <dbReference type="Google" id="ProtNLM"/>
    </source>
</evidence>
<evidence type="ECO:0000256" key="1">
    <source>
        <dbReference type="SAM" id="SignalP"/>
    </source>
</evidence>
<evidence type="ECO:0000313" key="3">
    <source>
        <dbReference type="Proteomes" id="UP000829720"/>
    </source>
</evidence>
<name>A0A8T3DLR6_9TELE</name>
<keyword evidence="1" id="KW-0732">Signal</keyword>
<dbReference type="EMBL" id="JAERUA010000006">
    <property type="protein sequence ID" value="KAI1898173.1"/>
    <property type="molecule type" value="Genomic_DNA"/>
</dbReference>
<accession>A0A8T3DLR6</accession>
<comment type="caution">
    <text evidence="2">The sequence shown here is derived from an EMBL/GenBank/DDBJ whole genome shotgun (WGS) entry which is preliminary data.</text>
</comment>
<feature type="signal peptide" evidence="1">
    <location>
        <begin position="1"/>
        <end position="21"/>
    </location>
</feature>
<gene>
    <name evidence="2" type="ORF">AGOR_G00069620</name>
</gene>